<keyword evidence="3 6" id="KW-1133">Transmembrane helix</keyword>
<evidence type="ECO:0000259" key="7">
    <source>
        <dbReference type="Pfam" id="PF12632"/>
    </source>
</evidence>
<evidence type="ECO:0000256" key="2">
    <source>
        <dbReference type="ARBA" id="ARBA00022692"/>
    </source>
</evidence>
<dbReference type="Proteomes" id="UP000241769">
    <property type="component" value="Unassembled WGS sequence"/>
</dbReference>
<accession>A0A2P6MRP9</accession>
<dbReference type="GO" id="GO:0012505">
    <property type="term" value="C:endomembrane system"/>
    <property type="evidence" value="ECO:0007669"/>
    <property type="project" value="UniProtKB-SubCell"/>
</dbReference>
<dbReference type="InterPro" id="IPR026859">
    <property type="entry name" value="Myosin-bd"/>
</dbReference>
<keyword evidence="4 6" id="KW-0472">Membrane</keyword>
<evidence type="ECO:0000256" key="6">
    <source>
        <dbReference type="SAM" id="Phobius"/>
    </source>
</evidence>
<comment type="subcellular location">
    <subcellularLocation>
        <location evidence="1">Endomembrane system</location>
    </subcellularLocation>
</comment>
<dbReference type="EMBL" id="MDYQ01000464">
    <property type="protein sequence ID" value="PRP74381.1"/>
    <property type="molecule type" value="Genomic_DNA"/>
</dbReference>
<name>A0A2P6MRP9_9EUKA</name>
<evidence type="ECO:0000256" key="5">
    <source>
        <dbReference type="SAM" id="MobiDB-lite"/>
    </source>
</evidence>
<dbReference type="GO" id="GO:0017022">
    <property type="term" value="F:myosin binding"/>
    <property type="evidence" value="ECO:0007669"/>
    <property type="project" value="InterPro"/>
</dbReference>
<gene>
    <name evidence="8" type="ORF">PROFUN_10279</name>
</gene>
<dbReference type="InParanoid" id="A0A2P6MRP9"/>
<evidence type="ECO:0000313" key="9">
    <source>
        <dbReference type="Proteomes" id="UP000241769"/>
    </source>
</evidence>
<protein>
    <recommendedName>
        <fullName evidence="7">Myosin-binding domain-containing protein</fullName>
    </recommendedName>
</protein>
<feature type="compositionally biased region" description="Acidic residues" evidence="5">
    <location>
        <begin position="484"/>
        <end position="501"/>
    </location>
</feature>
<keyword evidence="9" id="KW-1185">Reference proteome</keyword>
<evidence type="ECO:0000313" key="8">
    <source>
        <dbReference type="EMBL" id="PRP74381.1"/>
    </source>
</evidence>
<feature type="region of interest" description="Disordered" evidence="5">
    <location>
        <begin position="439"/>
        <end position="458"/>
    </location>
</feature>
<dbReference type="Pfam" id="PF12632">
    <property type="entry name" value="Vezatin"/>
    <property type="match status" value="1"/>
</dbReference>
<proteinExistence type="predicted"/>
<organism evidence="8 9">
    <name type="scientific">Planoprotostelium fungivorum</name>
    <dbReference type="NCBI Taxonomy" id="1890364"/>
    <lineage>
        <taxon>Eukaryota</taxon>
        <taxon>Amoebozoa</taxon>
        <taxon>Evosea</taxon>
        <taxon>Variosea</taxon>
        <taxon>Cavosteliida</taxon>
        <taxon>Cavosteliaceae</taxon>
        <taxon>Planoprotostelium</taxon>
    </lineage>
</organism>
<sequence length="613" mass="71357">MKTFSSLRIHRWRNILQAGYKHRLIADSTVEVKNKAEHLEGESLADIFGSDIITPSGPPISTDFEPVSLEPITSNYDSRLHETIPSTRKPIKAVNNSTGGLYATYFGDLPRLRHRGDSISSVLSKSKLMDVDESDEEDETEDLTTQTLYPPIWLLPLLPSPFFVLSAHSSLIIVFIFALFLFFPELESIDVLNQYVTLSYQSDLLVNKSLRWIREADLLYNGYRISHPLHHISRLENDSSNKATSRLRRQLHDYLIALLHCLSPSSPTSQNHSLVDIKESQYEMLKERAALTKKWAEWDEENQTKASREITGIVREMNEIMFSGNRKLIEILEYGEKNRKGETTEEGVKERNKVSSHHQRFCDQTESLVRHLESICSRIQLCQQLLPTTEDGEQIDELIVQYGMVRNEVTSTLRLWEAGNHTLYRMIEDPTGLPTVQWEERMRQKRDTKEREEGQIIDVEAQAALQRSTLDVPEQDFEAYTGPLEEEEEYTSEEESEEETMEGPSRMPSILSMMSLPLPAFKRREEETFGEEEENGSEYDTEQKEIKRMKGRRVPSRRDRPTTSRRDRIEERRNEERKKERDRGEDMEAERMHVIQELRDVLVHRKRNKEGDK</sequence>
<comment type="caution">
    <text evidence="8">The sequence shown here is derived from an EMBL/GenBank/DDBJ whole genome shotgun (WGS) entry which is preliminary data.</text>
</comment>
<evidence type="ECO:0000256" key="3">
    <source>
        <dbReference type="ARBA" id="ARBA00022989"/>
    </source>
</evidence>
<feature type="transmembrane region" description="Helical" evidence="6">
    <location>
        <begin position="162"/>
        <end position="183"/>
    </location>
</feature>
<feature type="compositionally biased region" description="Basic and acidic residues" evidence="5">
    <location>
        <begin position="556"/>
        <end position="592"/>
    </location>
</feature>
<feature type="region of interest" description="Disordered" evidence="5">
    <location>
        <begin position="465"/>
        <end position="592"/>
    </location>
</feature>
<reference evidence="8 9" key="1">
    <citation type="journal article" date="2018" name="Genome Biol. Evol.">
        <title>Multiple Roots of Fruiting Body Formation in Amoebozoa.</title>
        <authorList>
            <person name="Hillmann F."/>
            <person name="Forbes G."/>
            <person name="Novohradska S."/>
            <person name="Ferling I."/>
            <person name="Riege K."/>
            <person name="Groth M."/>
            <person name="Westermann M."/>
            <person name="Marz M."/>
            <person name="Spaller T."/>
            <person name="Winckler T."/>
            <person name="Schaap P."/>
            <person name="Glockner G."/>
        </authorList>
    </citation>
    <scope>NUCLEOTIDE SEQUENCE [LARGE SCALE GENOMIC DNA]</scope>
    <source>
        <strain evidence="8 9">Jena</strain>
    </source>
</reference>
<feature type="domain" description="Myosin-binding" evidence="7">
    <location>
        <begin position="190"/>
        <end position="259"/>
    </location>
</feature>
<keyword evidence="2 6" id="KW-0812">Transmembrane</keyword>
<dbReference type="OrthoDB" id="21151at2759"/>
<evidence type="ECO:0000256" key="1">
    <source>
        <dbReference type="ARBA" id="ARBA00004308"/>
    </source>
</evidence>
<dbReference type="AlphaFoldDB" id="A0A2P6MRP9"/>
<feature type="compositionally biased region" description="Acidic residues" evidence="5">
    <location>
        <begin position="528"/>
        <end position="540"/>
    </location>
</feature>
<feature type="compositionally biased region" description="Basic and acidic residues" evidence="5">
    <location>
        <begin position="439"/>
        <end position="454"/>
    </location>
</feature>
<evidence type="ECO:0000256" key="4">
    <source>
        <dbReference type="ARBA" id="ARBA00023136"/>
    </source>
</evidence>